<proteinExistence type="predicted"/>
<evidence type="ECO:0000256" key="1">
    <source>
        <dbReference type="SAM" id="MobiDB-lite"/>
    </source>
</evidence>
<feature type="compositionally biased region" description="Polar residues" evidence="1">
    <location>
        <begin position="75"/>
        <end position="89"/>
    </location>
</feature>
<organism evidence="2 3">
    <name type="scientific">Kribbella karoonensis</name>
    <dbReference type="NCBI Taxonomy" id="324851"/>
    <lineage>
        <taxon>Bacteria</taxon>
        <taxon>Bacillati</taxon>
        <taxon>Actinomycetota</taxon>
        <taxon>Actinomycetes</taxon>
        <taxon>Propionibacteriales</taxon>
        <taxon>Kribbellaceae</taxon>
        <taxon>Kribbella</taxon>
    </lineage>
</organism>
<evidence type="ECO:0000313" key="2">
    <source>
        <dbReference type="EMBL" id="GAA1585978.1"/>
    </source>
</evidence>
<reference evidence="2 3" key="1">
    <citation type="journal article" date="2019" name="Int. J. Syst. Evol. Microbiol.">
        <title>The Global Catalogue of Microorganisms (GCM) 10K type strain sequencing project: providing services to taxonomists for standard genome sequencing and annotation.</title>
        <authorList>
            <consortium name="The Broad Institute Genomics Platform"/>
            <consortium name="The Broad Institute Genome Sequencing Center for Infectious Disease"/>
            <person name="Wu L."/>
            <person name="Ma J."/>
        </authorList>
    </citation>
    <scope>NUCLEOTIDE SEQUENCE [LARGE SCALE GENOMIC DNA]</scope>
    <source>
        <strain evidence="2 3">JCM 14304</strain>
    </source>
</reference>
<gene>
    <name evidence="2" type="ORF">GCM10009742_34620</name>
</gene>
<feature type="region of interest" description="Disordered" evidence="1">
    <location>
        <begin position="1"/>
        <end position="89"/>
    </location>
</feature>
<keyword evidence="3" id="KW-1185">Reference proteome</keyword>
<feature type="compositionally biased region" description="Basic and acidic residues" evidence="1">
    <location>
        <begin position="17"/>
        <end position="37"/>
    </location>
</feature>
<dbReference type="EMBL" id="BAAAND010000006">
    <property type="protein sequence ID" value="GAA1585978.1"/>
    <property type="molecule type" value="Genomic_DNA"/>
</dbReference>
<accession>A0ABN2DTA0</accession>
<dbReference type="RefSeq" id="WP_344192313.1">
    <property type="nucleotide sequence ID" value="NZ_BAAAND010000006.1"/>
</dbReference>
<sequence>MRELEDLETGASKGHHVLGEHRGLGDGRDIVVSKVEDGTGPPSHRLTFREIPGRNAGGTDARDVIAVGHRHDNSTRTARSRTPSMGRSR</sequence>
<evidence type="ECO:0000313" key="3">
    <source>
        <dbReference type="Proteomes" id="UP001500190"/>
    </source>
</evidence>
<name>A0ABN2DTA0_9ACTN</name>
<dbReference type="Proteomes" id="UP001500190">
    <property type="component" value="Unassembled WGS sequence"/>
</dbReference>
<protein>
    <submittedName>
        <fullName evidence="2">Uncharacterized protein</fullName>
    </submittedName>
</protein>
<comment type="caution">
    <text evidence="2">The sequence shown here is derived from an EMBL/GenBank/DDBJ whole genome shotgun (WGS) entry which is preliminary data.</text>
</comment>